<organism evidence="1 2">
    <name type="scientific">Bifidobacterium amazonense</name>
    <dbReference type="NCBI Taxonomy" id="2809027"/>
    <lineage>
        <taxon>Bacteria</taxon>
        <taxon>Bacillati</taxon>
        <taxon>Actinomycetota</taxon>
        <taxon>Actinomycetes</taxon>
        <taxon>Bifidobacteriales</taxon>
        <taxon>Bifidobacteriaceae</taxon>
        <taxon>Bifidobacterium</taxon>
    </lineage>
</organism>
<evidence type="ECO:0000313" key="2">
    <source>
        <dbReference type="Proteomes" id="UP000710815"/>
    </source>
</evidence>
<proteinExistence type="predicted"/>
<keyword evidence="2" id="KW-1185">Reference proteome</keyword>
<dbReference type="RefSeq" id="WP_241514970.1">
    <property type="nucleotide sequence ID" value="NZ_JAFEJT020000075.1"/>
</dbReference>
<name>A0ABS9VY77_9BIFI</name>
<accession>A0ABS9VY77</accession>
<comment type="caution">
    <text evidence="1">The sequence shown here is derived from an EMBL/GenBank/DDBJ whole genome shotgun (WGS) entry which is preliminary data.</text>
</comment>
<reference evidence="1 2" key="2">
    <citation type="journal article" date="2021" name="Syst. Appl. Microbiol.">
        <title>Phylogenetic classification of ten novel species belonging to the genus Bifidobacterium comprising B. phasiani sp. nov., B. pongonis sp. nov., B. saguinibicoloris sp. nov., B. colobi sp. nov., B. simiiventris sp. nov., B. santillanense sp. nov., B. miconis sp. nov., B. amazonense sp. nov., B. pluvialisilvae sp. nov., and B. miconisargentati sp. nov.</title>
        <authorList>
            <person name="Lugli G.A."/>
            <person name="Calvete-Torre I."/>
            <person name="Alessandri G."/>
            <person name="Milani C."/>
            <person name="Turroni F."/>
            <person name="Laiolo P."/>
            <person name="Ossiprandi M.C."/>
            <person name="Margolles A."/>
            <person name="Ruiz L."/>
            <person name="Ventura M."/>
        </authorList>
    </citation>
    <scope>NUCLEOTIDE SEQUENCE [LARGE SCALE GENOMIC DNA]</scope>
    <source>
        <strain evidence="1 2">MA1</strain>
    </source>
</reference>
<evidence type="ECO:0000313" key="1">
    <source>
        <dbReference type="EMBL" id="MCH9277029.1"/>
    </source>
</evidence>
<gene>
    <name evidence="1" type="ORF">JS533_012265</name>
</gene>
<protein>
    <submittedName>
        <fullName evidence="1">Uncharacterized protein</fullName>
    </submittedName>
</protein>
<dbReference type="Proteomes" id="UP000710815">
    <property type="component" value="Unassembled WGS sequence"/>
</dbReference>
<reference evidence="1 2" key="1">
    <citation type="journal article" date="2021" name="Environ. Microbiol.">
        <title>Genetic insights into the dark matter of the mammalian gut microbiota through targeted genome reconstruction.</title>
        <authorList>
            <person name="Lugli G.A."/>
            <person name="Alessandri G."/>
            <person name="Milani C."/>
            <person name="Viappiani A."/>
            <person name="Fontana F."/>
            <person name="Tarracchini C."/>
            <person name="Mancabelli L."/>
            <person name="Argentini C."/>
            <person name="Ruiz L."/>
            <person name="Margolles A."/>
            <person name="van Sinderen D."/>
            <person name="Turroni F."/>
            <person name="Ventura M."/>
        </authorList>
    </citation>
    <scope>NUCLEOTIDE SEQUENCE [LARGE SCALE GENOMIC DNA]</scope>
    <source>
        <strain evidence="1 2">MA1</strain>
    </source>
</reference>
<dbReference type="EMBL" id="JAFEJT020000075">
    <property type="protein sequence ID" value="MCH9277029.1"/>
    <property type="molecule type" value="Genomic_DNA"/>
</dbReference>
<sequence>MRVAACCIDRAKAYGSLQEMAAASDAIVAGTIGDPRTVVSDIGWPTDVLDIKVKTVLKGDVGRGDTVTAVQGVADSDGLIVPQPGETVLMFLVTHGMDEDPGWQYFTVGVTAGVYVAGAQSDTWWTRLFGVDVNKAEFTHIVPNSIDDVPETLTLDDVRAVL</sequence>